<evidence type="ECO:0000256" key="2">
    <source>
        <dbReference type="ARBA" id="ARBA00022803"/>
    </source>
</evidence>
<evidence type="ECO:0000256" key="4">
    <source>
        <dbReference type="SAM" id="MobiDB-lite"/>
    </source>
</evidence>
<organism evidence="5 6">
    <name type="scientific">Phascolarctos cinereus</name>
    <name type="common">Koala</name>
    <dbReference type="NCBI Taxonomy" id="38626"/>
    <lineage>
        <taxon>Eukaryota</taxon>
        <taxon>Metazoa</taxon>
        <taxon>Chordata</taxon>
        <taxon>Craniata</taxon>
        <taxon>Vertebrata</taxon>
        <taxon>Euteleostomi</taxon>
        <taxon>Mammalia</taxon>
        <taxon>Metatheria</taxon>
        <taxon>Diprotodontia</taxon>
        <taxon>Phascolarctidae</taxon>
        <taxon>Phascolarctos</taxon>
    </lineage>
</organism>
<feature type="repeat" description="TPR" evidence="3">
    <location>
        <begin position="998"/>
        <end position="1031"/>
    </location>
</feature>
<feature type="compositionally biased region" description="Basic and acidic residues" evidence="4">
    <location>
        <begin position="373"/>
        <end position="400"/>
    </location>
</feature>
<dbReference type="PANTHER" id="PTHR44858:SF1">
    <property type="entry name" value="UDP-N-ACETYLGLUCOSAMINE--PEPTIDE N-ACETYLGLUCOSAMINYLTRANSFERASE SPINDLY-RELATED"/>
    <property type="match status" value="1"/>
</dbReference>
<dbReference type="PANTHER" id="PTHR44858">
    <property type="entry name" value="TETRATRICOPEPTIDE REPEAT PROTEIN 6"/>
    <property type="match status" value="1"/>
</dbReference>
<dbReference type="InterPro" id="IPR019734">
    <property type="entry name" value="TPR_rpt"/>
</dbReference>
<dbReference type="Proteomes" id="UP000515140">
    <property type="component" value="Unplaced"/>
</dbReference>
<evidence type="ECO:0000313" key="6">
    <source>
        <dbReference type="RefSeq" id="XP_020846762.1"/>
    </source>
</evidence>
<reference evidence="6" key="1">
    <citation type="submission" date="2025-08" db="UniProtKB">
        <authorList>
            <consortium name="RefSeq"/>
        </authorList>
    </citation>
    <scope>IDENTIFICATION</scope>
    <source>
        <tissue evidence="6">Spleen</tissue>
    </source>
</reference>
<accession>A0A6P5KPS5</accession>
<evidence type="ECO:0000256" key="3">
    <source>
        <dbReference type="PROSITE-ProRule" id="PRU00339"/>
    </source>
</evidence>
<name>A0A6P5KPS5_PHACI</name>
<dbReference type="Pfam" id="PF00515">
    <property type="entry name" value="TPR_1"/>
    <property type="match status" value="2"/>
</dbReference>
<feature type="repeat" description="TPR" evidence="3">
    <location>
        <begin position="1829"/>
        <end position="1862"/>
    </location>
</feature>
<feature type="repeat" description="TPR" evidence="3">
    <location>
        <begin position="930"/>
        <end position="963"/>
    </location>
</feature>
<feature type="region of interest" description="Disordered" evidence="4">
    <location>
        <begin position="186"/>
        <end position="263"/>
    </location>
</feature>
<dbReference type="PROSITE" id="PS50005">
    <property type="entry name" value="TPR"/>
    <property type="match status" value="12"/>
</dbReference>
<dbReference type="InterPro" id="IPR011990">
    <property type="entry name" value="TPR-like_helical_dom_sf"/>
</dbReference>
<sequence length="1898" mass="219712">MSRVPKHFGLSYDEELKMLKELEKVRKQTRKDFLKFKLGQELKSKRSPLAFSTLPRDFNNYSSQSSESSYEAIATDKIVPPQPCSSALQDTEKQSHDPRKKIQGSKLLFKESRKTTSLAGRPRNEPFCPKEFYLKNTAYIYQHGKEKPVIASLAGTSKQAVLFKQPAPPHKSRYRRVILQRRLPTPQFPLPLEKRGGKSEPSSLPESYHAEEITSKETMTSEHEAEKVSLRKRRWVGPRREGISYSSQSEKKRKKSFISSPSRDVRVLEEPAIEVPTIKEEEPQAEESEKKAPEMHLSEREVPRSIEEIIVSLQSERQSAVDKTIKDLIDSILGQNYDIKMEEVSLIRHLKYQEEIEGAEEQEAEEEEEEEKEREKEKKEEPEKSAEKLPRPKEIERMTEDELSPMQTDDEPDMEEPQTKQENMELLQTVLDTKILSELPTLLDTTQNKLPQQIPGPFQVSSLKSLQITGKTATTSPRAKPKCQIRRFHAEASQIPKTTSEIVCRQSTHTLHKLCTAAPTFVLPTDLRLASRIYHTVDKRGHDTFLGSDKRDSIHDYVRDEKEKNRILYGVPTSKAKDKNENISPETSTTLIKWKKPNEKPSLQLSGEEVFIYPGCVKMFWAPGPPKFSAPISLIRQTLYPQYEPKLRVIKSKSLPDLQKTTGRKDEKSLKRSSCIFSFTLQSDSISPMVPDDLQSNLNEVMIQREYVLKTRAQENKEGIDTDQNLNVTAPSNLQEKSIQHGEEKEIHPVEVRKTRANYIIFPKRRRRKLRKKLNTEKISSLLKELSKPPKTLERSASLVILWEQKKFFLHVPMYVRRSRCPSLPAVLNFDEFAQKHGGIPEDTDPQQWVLDFWIKELQDIPPIREPEHVEEEIIQTSVEPVKPEKVKKLQKIEFGDFSNPDLSEIVRQHLETEVERLTKEIKEKKKMAAFLYGRRGAIYRKLGKLKKAMNDLQEAIFLEPLLLNAYWHRHFIYIFQDKSGDALDDLNYITKYNKNNADVYLSKAEIFRKRGNFTLALLNYTQAIKCRPTDDDIYFKRAEILYVGNKLLAIDDYSKCIYFNPERTDALLKRGLYHFESSNWNAAIQDFSSLLKFDYKNIQARTYRGRAFFKKGHYREATEDLSAAIHLDPNNWVAFYYRACILRKCNPHKSLQDFSVSVLINDHIENLLAFLHRGILYAEMNFWGLAVADFESVLELDRNISFAFINIGIIYLLHMDKYFEAIQQFTEAIRIDPLYIQSYLCRAQTYHKLHKLPQAVKDLSRAIHLQPDGIHLYIIRGRYLLEMKRYDLATYTIFQLEKMNKGSLELSPVQQSLVFSFCNHHTEAIKILFSVTLCKPEPAMYLLLGKTQMKAKKTQNAVITFKRALDITTATDRTPKGSFLSAECYYHLGLCYMEEGNPQLAFDFFNKAVKVYPEYAEAFYQRGLCRVKLQKDKCVQDFNRAITINPKHYQAYISRAAFYGMKGRYSKAILNCSEAIRIFPNSVRAFLYRGVLKYYNKTYKLAITDLNIAISMNKACFLAFYNRAICYSKIKEFYMALRDYGIVLLLNVEDDIKAKTLVNRGLIYTELKMVANALEDFREAMQINKNDAILFQAAGICHHRLGEFEEAVYSFTRVLELNPFFVDAYVGRGNSYMEYGHEAAEKQAQKDFIKALHFNPAYPKARISFGYNLQSQGKFQKAWNHFTICVDIDPGNYQAYEGRGIVCLQMGDNFAAIQDLNSALKITTSAEFLTNRGVIHEFMGERHIAMKDYQAALSINPKYSLAYFNAGNIYLHHRQFSQANDFYSKALEFDPLNDSAVLNRGITNIILQKFEEAKEDFIKAIHLCPFWAAVYYNKAHLHYNLQQYETAEKDLSTALSLQPNNHLAYKLRADVRGKMGLIEEALKDYNQSLDLQEFAKV</sequence>
<feature type="repeat" description="TPR" evidence="3">
    <location>
        <begin position="1727"/>
        <end position="1760"/>
    </location>
</feature>
<feature type="repeat" description="TPR" evidence="3">
    <location>
        <begin position="1555"/>
        <end position="1588"/>
    </location>
</feature>
<evidence type="ECO:0000256" key="1">
    <source>
        <dbReference type="ARBA" id="ARBA00022737"/>
    </source>
</evidence>
<feature type="repeat" description="TPR" evidence="3">
    <location>
        <begin position="1450"/>
        <end position="1483"/>
    </location>
</feature>
<gene>
    <name evidence="6" type="primary">TTC6</name>
</gene>
<dbReference type="Pfam" id="PF13181">
    <property type="entry name" value="TPR_8"/>
    <property type="match status" value="3"/>
</dbReference>
<feature type="compositionally biased region" description="Basic and acidic residues" evidence="4">
    <location>
        <begin position="208"/>
        <end position="229"/>
    </location>
</feature>
<dbReference type="RefSeq" id="XP_020846762.1">
    <property type="nucleotide sequence ID" value="XM_020991103.1"/>
</dbReference>
<dbReference type="SMART" id="SM00028">
    <property type="entry name" value="TPR"/>
    <property type="match status" value="24"/>
</dbReference>
<dbReference type="SUPFAM" id="SSF48452">
    <property type="entry name" value="TPR-like"/>
    <property type="match status" value="3"/>
</dbReference>
<keyword evidence="2 3" id="KW-0802">TPR repeat</keyword>
<dbReference type="InterPro" id="IPR050498">
    <property type="entry name" value="Ycf3"/>
</dbReference>
<feature type="repeat" description="TPR" evidence="3">
    <location>
        <begin position="1237"/>
        <end position="1270"/>
    </location>
</feature>
<feature type="repeat" description="TPR" evidence="3">
    <location>
        <begin position="1761"/>
        <end position="1794"/>
    </location>
</feature>
<keyword evidence="5" id="KW-1185">Reference proteome</keyword>
<feature type="region of interest" description="Disordered" evidence="4">
    <location>
        <begin position="72"/>
        <end position="100"/>
    </location>
</feature>
<dbReference type="CTD" id="319089"/>
<dbReference type="InParanoid" id="A0A6P5KPS5"/>
<feature type="repeat" description="TPR" evidence="3">
    <location>
        <begin position="1099"/>
        <end position="1132"/>
    </location>
</feature>
<evidence type="ECO:0000313" key="5">
    <source>
        <dbReference type="Proteomes" id="UP000515140"/>
    </source>
</evidence>
<feature type="repeat" description="TPR" evidence="3">
    <location>
        <begin position="1660"/>
        <end position="1693"/>
    </location>
</feature>
<feature type="repeat" description="TPR" evidence="3">
    <location>
        <begin position="1383"/>
        <end position="1416"/>
    </location>
</feature>
<protein>
    <submittedName>
        <fullName evidence="6">Tetratricopeptide repeat protein 6</fullName>
    </submittedName>
</protein>
<dbReference type="GeneID" id="110211666"/>
<keyword evidence="1" id="KW-0677">Repeat</keyword>
<feature type="compositionally biased region" description="Acidic residues" evidence="4">
    <location>
        <begin position="357"/>
        <end position="372"/>
    </location>
</feature>
<dbReference type="Pfam" id="PF13432">
    <property type="entry name" value="TPR_16"/>
    <property type="match status" value="1"/>
</dbReference>
<feature type="region of interest" description="Disordered" evidence="4">
    <location>
        <begin position="357"/>
        <end position="420"/>
    </location>
</feature>
<feature type="repeat" description="TPR" evidence="3">
    <location>
        <begin position="1589"/>
        <end position="1622"/>
    </location>
</feature>
<dbReference type="KEGG" id="pcw:110211666"/>
<feature type="compositionally biased region" description="Acidic residues" evidence="4">
    <location>
        <begin position="401"/>
        <end position="416"/>
    </location>
</feature>
<dbReference type="Gene3D" id="1.25.40.10">
    <property type="entry name" value="Tetratricopeptide repeat domain"/>
    <property type="match status" value="10"/>
</dbReference>
<feature type="region of interest" description="Disordered" evidence="4">
    <location>
        <begin position="278"/>
        <end position="301"/>
    </location>
</feature>
<proteinExistence type="predicted"/>
<dbReference type="PROSITE" id="PS50293">
    <property type="entry name" value="TPR_REGION"/>
    <property type="match status" value="2"/>
</dbReference>